<accession>A0A7D6VHZ7</accession>
<sequence length="311" mass="35884">MQLSSHHKRISAQAYQALRNALPVVFWYKERTLQPFLKAAFREDPSVLRGLDFKGETKWVIVGKLVDRLLEQEASYQKATIHLMLEVANMTRFVDLEQLEDADVKIAKARAAVAELKRHTEVFELLLTEKQRVAAQQAVLKQQIESQQKFEQTLRTMHSHFIHMHGDPNPQARGKAFEGFLNHLFGLFDLNPRTEYILDREQIDGAFTLEGNDYIVEAKWRKDKLTREQADAFAAKVHRKATSSFGLIISVMGFTKDAVDEYRSRTPFITMDGADLTCVLEGRIRLDELLIRKKRHANDTGQCYFPVSEMF</sequence>
<name>A0A7D6VHZ7_9NOCA</name>
<dbReference type="EMBL" id="CP059399">
    <property type="protein sequence ID" value="QLY30416.1"/>
    <property type="molecule type" value="Genomic_DNA"/>
</dbReference>
<evidence type="ECO:0000313" key="2">
    <source>
        <dbReference type="EMBL" id="QLY30416.1"/>
    </source>
</evidence>
<reference evidence="2 3" key="1">
    <citation type="submission" date="2020-07" db="EMBL/GenBank/DDBJ databases">
        <authorList>
            <person name="Zhuang K."/>
            <person name="Ran Y."/>
        </authorList>
    </citation>
    <scope>NUCLEOTIDE SEQUENCE [LARGE SCALE GENOMIC DNA]</scope>
    <source>
        <strain evidence="2 3">WCH-YHL-001</strain>
    </source>
</reference>
<dbReference type="AlphaFoldDB" id="A0A7D6VHZ7"/>
<keyword evidence="2" id="KW-0378">Hydrolase</keyword>
<dbReference type="RefSeq" id="WP_181581614.1">
    <property type="nucleotide sequence ID" value="NZ_CP059399.1"/>
</dbReference>
<dbReference type="GO" id="GO:0004519">
    <property type="term" value="F:endonuclease activity"/>
    <property type="evidence" value="ECO:0007669"/>
    <property type="project" value="UniProtKB-KW"/>
</dbReference>
<protein>
    <submittedName>
        <fullName evidence="2">Restriction endonuclease</fullName>
    </submittedName>
</protein>
<dbReference type="Proteomes" id="UP000515512">
    <property type="component" value="Chromosome"/>
</dbReference>
<dbReference type="InterPro" id="IPR007560">
    <property type="entry name" value="Restrct_endonuc_IV_Mrr"/>
</dbReference>
<evidence type="ECO:0000313" key="3">
    <source>
        <dbReference type="Proteomes" id="UP000515512"/>
    </source>
</evidence>
<dbReference type="GO" id="GO:0003677">
    <property type="term" value="F:DNA binding"/>
    <property type="evidence" value="ECO:0007669"/>
    <property type="project" value="InterPro"/>
</dbReference>
<dbReference type="InterPro" id="IPR011335">
    <property type="entry name" value="Restrct_endonuc-II-like"/>
</dbReference>
<gene>
    <name evidence="2" type="ORF">H0264_35735</name>
</gene>
<proteinExistence type="predicted"/>
<organism evidence="2 3">
    <name type="scientific">Nocardia huaxiensis</name>
    <dbReference type="NCBI Taxonomy" id="2755382"/>
    <lineage>
        <taxon>Bacteria</taxon>
        <taxon>Bacillati</taxon>
        <taxon>Actinomycetota</taxon>
        <taxon>Actinomycetes</taxon>
        <taxon>Mycobacteriales</taxon>
        <taxon>Nocardiaceae</taxon>
        <taxon>Nocardia</taxon>
    </lineage>
</organism>
<dbReference type="GO" id="GO:0009307">
    <property type="term" value="P:DNA restriction-modification system"/>
    <property type="evidence" value="ECO:0007669"/>
    <property type="project" value="InterPro"/>
</dbReference>
<keyword evidence="3" id="KW-1185">Reference proteome</keyword>
<feature type="domain" description="Restriction endonuclease type IV Mrr" evidence="1">
    <location>
        <begin position="176"/>
        <end position="277"/>
    </location>
</feature>
<keyword evidence="2" id="KW-0540">Nuclease</keyword>
<dbReference type="KEGG" id="nhu:H0264_35735"/>
<keyword evidence="2" id="KW-0255">Endonuclease</keyword>
<dbReference type="Pfam" id="PF04471">
    <property type="entry name" value="Mrr_cat"/>
    <property type="match status" value="1"/>
</dbReference>
<evidence type="ECO:0000259" key="1">
    <source>
        <dbReference type="Pfam" id="PF04471"/>
    </source>
</evidence>
<dbReference type="SUPFAM" id="SSF52980">
    <property type="entry name" value="Restriction endonuclease-like"/>
    <property type="match status" value="1"/>
</dbReference>